<evidence type="ECO:0000259" key="7">
    <source>
        <dbReference type="Pfam" id="PF09335"/>
    </source>
</evidence>
<keyword evidence="9" id="KW-1185">Reference proteome</keyword>
<comment type="similarity">
    <text evidence="6">Belongs to the TVP38/TMEM64 family.</text>
</comment>
<feature type="domain" description="VTT" evidence="7">
    <location>
        <begin position="71"/>
        <end position="189"/>
    </location>
</feature>
<dbReference type="Pfam" id="PF09335">
    <property type="entry name" value="VTT_dom"/>
    <property type="match status" value="1"/>
</dbReference>
<proteinExistence type="inferred from homology"/>
<keyword evidence="3 6" id="KW-0812">Transmembrane</keyword>
<feature type="transmembrane region" description="Helical" evidence="6">
    <location>
        <begin position="83"/>
        <end position="107"/>
    </location>
</feature>
<dbReference type="PROSITE" id="PS51257">
    <property type="entry name" value="PROKAR_LIPOPROTEIN"/>
    <property type="match status" value="1"/>
</dbReference>
<dbReference type="RefSeq" id="WP_125003519.1">
    <property type="nucleotide sequence ID" value="NZ_BHYK01000019.1"/>
</dbReference>
<feature type="transmembrane region" description="Helical" evidence="6">
    <location>
        <begin position="198"/>
        <end position="215"/>
    </location>
</feature>
<dbReference type="InterPro" id="IPR015414">
    <property type="entry name" value="TMEM64"/>
</dbReference>
<feature type="transmembrane region" description="Helical" evidence="6">
    <location>
        <begin position="12"/>
        <end position="30"/>
    </location>
</feature>
<evidence type="ECO:0000256" key="3">
    <source>
        <dbReference type="ARBA" id="ARBA00022692"/>
    </source>
</evidence>
<gene>
    <name evidence="8" type="ORF">Ctaglu_32020</name>
</gene>
<keyword evidence="4 6" id="KW-1133">Transmembrane helix</keyword>
<dbReference type="GO" id="GO:0005886">
    <property type="term" value="C:plasma membrane"/>
    <property type="evidence" value="ECO:0007669"/>
    <property type="project" value="UniProtKB-SubCell"/>
</dbReference>
<protein>
    <recommendedName>
        <fullName evidence="6">TVP38/TMEM64 family membrane protein</fullName>
    </recommendedName>
</protein>
<keyword evidence="2 6" id="KW-1003">Cell membrane</keyword>
<evidence type="ECO:0000256" key="6">
    <source>
        <dbReference type="RuleBase" id="RU366058"/>
    </source>
</evidence>
<dbReference type="Proteomes" id="UP000287872">
    <property type="component" value="Unassembled WGS sequence"/>
</dbReference>
<comment type="subcellular location">
    <subcellularLocation>
        <location evidence="1 6">Cell membrane</location>
        <topology evidence="1 6">Multi-pass membrane protein</topology>
    </subcellularLocation>
</comment>
<dbReference type="OrthoDB" id="3173541at2"/>
<sequence length="227" mass="25696">MKLSQFIKKHRNLILISTLIIITLILGCKYRQYLFVLKSPEEFKNFITSFGYYGIFIFILSQFLQVTIFFIPGEVIQATGGWIYGTLGATILSLIGITLGSILLFLLSKKYGRPLVNKFISETKLKSIEAALNSKKLNLIVFLIYFLPGIPRDSLIFACGISKMSLKKFLVYSTFGRIPALVLSCYLGSNMLSCSKPFLFLMLFVMVLIFLIGVFKGEYLLEKLSNN</sequence>
<evidence type="ECO:0000256" key="4">
    <source>
        <dbReference type="ARBA" id="ARBA00022989"/>
    </source>
</evidence>
<organism evidence="8 9">
    <name type="scientific">Clostridium tagluense</name>
    <dbReference type="NCBI Taxonomy" id="360422"/>
    <lineage>
        <taxon>Bacteria</taxon>
        <taxon>Bacillati</taxon>
        <taxon>Bacillota</taxon>
        <taxon>Clostridia</taxon>
        <taxon>Eubacteriales</taxon>
        <taxon>Clostridiaceae</taxon>
        <taxon>Clostridium</taxon>
    </lineage>
</organism>
<dbReference type="InterPro" id="IPR032816">
    <property type="entry name" value="VTT_dom"/>
</dbReference>
<accession>A0A401UPW6</accession>
<comment type="caution">
    <text evidence="8">The sequence shown here is derived from an EMBL/GenBank/DDBJ whole genome shotgun (WGS) entry which is preliminary data.</text>
</comment>
<evidence type="ECO:0000256" key="2">
    <source>
        <dbReference type="ARBA" id="ARBA00022475"/>
    </source>
</evidence>
<dbReference type="EMBL" id="BHYK01000019">
    <property type="protein sequence ID" value="GCD11579.1"/>
    <property type="molecule type" value="Genomic_DNA"/>
</dbReference>
<evidence type="ECO:0000256" key="5">
    <source>
        <dbReference type="ARBA" id="ARBA00023136"/>
    </source>
</evidence>
<feature type="transmembrane region" description="Helical" evidence="6">
    <location>
        <begin position="139"/>
        <end position="162"/>
    </location>
</feature>
<dbReference type="AlphaFoldDB" id="A0A401UPW6"/>
<feature type="transmembrane region" description="Helical" evidence="6">
    <location>
        <begin position="50"/>
        <end position="71"/>
    </location>
</feature>
<keyword evidence="5 6" id="KW-0472">Membrane</keyword>
<reference evidence="8 9" key="1">
    <citation type="submission" date="2018-11" db="EMBL/GenBank/DDBJ databases">
        <title>Genome sequencing and assembly of Clostridium tagluense strain A121.</title>
        <authorList>
            <person name="Murakami T."/>
            <person name="Segawa T."/>
            <person name="Shcherbakova V.A."/>
            <person name="Mori H."/>
            <person name="Yoshimura Y."/>
        </authorList>
    </citation>
    <scope>NUCLEOTIDE SEQUENCE [LARGE SCALE GENOMIC DNA]</scope>
    <source>
        <strain evidence="8 9">A121</strain>
    </source>
</reference>
<dbReference type="PANTHER" id="PTHR12677">
    <property type="entry name" value="GOLGI APPARATUS MEMBRANE PROTEIN TVP38-RELATED"/>
    <property type="match status" value="1"/>
</dbReference>
<evidence type="ECO:0000313" key="8">
    <source>
        <dbReference type="EMBL" id="GCD11579.1"/>
    </source>
</evidence>
<feature type="transmembrane region" description="Helical" evidence="6">
    <location>
        <begin position="169"/>
        <end position="192"/>
    </location>
</feature>
<evidence type="ECO:0000313" key="9">
    <source>
        <dbReference type="Proteomes" id="UP000287872"/>
    </source>
</evidence>
<name>A0A401UPW6_9CLOT</name>
<evidence type="ECO:0000256" key="1">
    <source>
        <dbReference type="ARBA" id="ARBA00004651"/>
    </source>
</evidence>
<dbReference type="PANTHER" id="PTHR12677:SF59">
    <property type="entry name" value="GOLGI APPARATUS MEMBRANE PROTEIN TVP38-RELATED"/>
    <property type="match status" value="1"/>
</dbReference>